<evidence type="ECO:0000313" key="3">
    <source>
        <dbReference type="Proteomes" id="UP000008130"/>
    </source>
</evidence>
<keyword evidence="3" id="KW-1185">Reference proteome</keyword>
<feature type="signal peptide" evidence="1">
    <location>
        <begin position="1"/>
        <end position="25"/>
    </location>
</feature>
<dbReference type="HOGENOM" id="CLU_1616872_0_0_5"/>
<dbReference type="PATRIC" id="fig|991905.3.peg.1596"/>
<dbReference type="PROSITE" id="PS51257">
    <property type="entry name" value="PROKAR_LIPOPROTEIN"/>
    <property type="match status" value="1"/>
</dbReference>
<gene>
    <name evidence="2" type="ordered locus">SL003B_1553</name>
</gene>
<dbReference type="Proteomes" id="UP000008130">
    <property type="component" value="Chromosome"/>
</dbReference>
<sequence>MRKLLLPVLLLAGLAACQSSPPQRASLPQQPTLTIPDGAQSVTIAAGPEAVREALVSSAKERGTAVVQDEANMVVMERKMAGDTAALDAEFGPSDNGDRIIRIRVRFTGEPCRTLAVQDLAVVNNARTALEQSFVLPGNPNTLQSLQGLKQRAERRSGCPAV</sequence>
<keyword evidence="1" id="KW-0732">Signal</keyword>
<evidence type="ECO:0000256" key="1">
    <source>
        <dbReference type="SAM" id="SignalP"/>
    </source>
</evidence>
<feature type="chain" id="PRO_5003283873" description="Lipoprotein" evidence="1">
    <location>
        <begin position="26"/>
        <end position="162"/>
    </location>
</feature>
<evidence type="ECO:0008006" key="4">
    <source>
        <dbReference type="Google" id="ProtNLM"/>
    </source>
</evidence>
<name>F2J455_POLGS</name>
<reference evidence="2 3" key="1">
    <citation type="journal article" date="2011" name="J. Bacteriol.">
        <title>Complete genome sequence of Polymorphum gilvum SL003B-26A1T, a crude oil-degrading bacterium from oil-polluted saline soil.</title>
        <authorList>
            <person name="Li S.G."/>
            <person name="Tang Y.Q."/>
            <person name="Nie Y."/>
            <person name="Cai M."/>
            <person name="Wu X.L."/>
        </authorList>
    </citation>
    <scope>NUCLEOTIDE SEQUENCE [LARGE SCALE GENOMIC DNA]</scope>
    <source>
        <strain evidence="3">LMG 25793 / CGMCC 1.9160 / SL003B-26A1</strain>
    </source>
</reference>
<dbReference type="RefSeq" id="WP_013652298.1">
    <property type="nucleotide sequence ID" value="NC_015259.1"/>
</dbReference>
<dbReference type="AlphaFoldDB" id="F2J455"/>
<dbReference type="KEGG" id="pgv:SL003B_1553"/>
<proteinExistence type="predicted"/>
<dbReference type="STRING" id="991905.SL003B_1553"/>
<dbReference type="OrthoDB" id="7676997at2"/>
<organism evidence="2 3">
    <name type="scientific">Polymorphum gilvum (strain LMG 25793 / CGMCC 1.9160 / SL003B-26A1)</name>
    <dbReference type="NCBI Taxonomy" id="991905"/>
    <lineage>
        <taxon>Bacteria</taxon>
        <taxon>Pseudomonadati</taxon>
        <taxon>Pseudomonadota</taxon>
        <taxon>Alphaproteobacteria</taxon>
        <taxon>Rhodobacterales</taxon>
        <taxon>Paracoccaceae</taxon>
        <taxon>Polymorphum</taxon>
    </lineage>
</organism>
<evidence type="ECO:0000313" key="2">
    <source>
        <dbReference type="EMBL" id="ADZ69981.1"/>
    </source>
</evidence>
<dbReference type="EMBL" id="CP002568">
    <property type="protein sequence ID" value="ADZ69981.1"/>
    <property type="molecule type" value="Genomic_DNA"/>
</dbReference>
<accession>F2J455</accession>
<dbReference type="eggNOG" id="ENOG5032QXR">
    <property type="taxonomic scope" value="Bacteria"/>
</dbReference>
<protein>
    <recommendedName>
        <fullName evidence="4">Lipoprotein</fullName>
    </recommendedName>
</protein>